<comment type="caution">
    <text evidence="4">The sequence shown here is derived from an EMBL/GenBank/DDBJ whole genome shotgun (WGS) entry which is preliminary data.</text>
</comment>
<gene>
    <name evidence="4" type="ORF">FIM25_16590</name>
</gene>
<evidence type="ECO:0000256" key="1">
    <source>
        <dbReference type="ARBA" id="ARBA00023125"/>
    </source>
</evidence>
<organism evidence="4 5">
    <name type="scientific">Desulfobotulus mexicanus</name>
    <dbReference type="NCBI Taxonomy" id="2586642"/>
    <lineage>
        <taxon>Bacteria</taxon>
        <taxon>Pseudomonadati</taxon>
        <taxon>Thermodesulfobacteriota</taxon>
        <taxon>Desulfobacteria</taxon>
        <taxon>Desulfobacterales</taxon>
        <taxon>Desulfobacteraceae</taxon>
        <taxon>Desulfobotulus</taxon>
    </lineage>
</organism>
<evidence type="ECO:0000256" key="2">
    <source>
        <dbReference type="ARBA" id="ARBA00023172"/>
    </source>
</evidence>
<evidence type="ECO:0000313" key="5">
    <source>
        <dbReference type="Proteomes" id="UP000321899"/>
    </source>
</evidence>
<dbReference type="Gene3D" id="3.40.50.1390">
    <property type="entry name" value="Resolvase, N-terminal catalytic domain"/>
    <property type="match status" value="1"/>
</dbReference>
<name>A0A5S5MBR0_9BACT</name>
<dbReference type="SMART" id="SM00857">
    <property type="entry name" value="Resolvase"/>
    <property type="match status" value="1"/>
</dbReference>
<accession>A0A5S5MBR0</accession>
<dbReference type="Proteomes" id="UP000321899">
    <property type="component" value="Unassembled WGS sequence"/>
</dbReference>
<dbReference type="GO" id="GO:0003677">
    <property type="term" value="F:DNA binding"/>
    <property type="evidence" value="ECO:0007669"/>
    <property type="project" value="UniProtKB-KW"/>
</dbReference>
<dbReference type="PROSITE" id="PS51736">
    <property type="entry name" value="RECOMBINASES_3"/>
    <property type="match status" value="1"/>
</dbReference>
<dbReference type="InterPro" id="IPR050639">
    <property type="entry name" value="SSR_resolvase"/>
</dbReference>
<dbReference type="OrthoDB" id="9797501at2"/>
<dbReference type="InterPro" id="IPR006119">
    <property type="entry name" value="Resolv_N"/>
</dbReference>
<keyword evidence="5" id="KW-1185">Reference proteome</keyword>
<dbReference type="CDD" id="cd03768">
    <property type="entry name" value="SR_ResInv"/>
    <property type="match status" value="1"/>
</dbReference>
<dbReference type="PANTHER" id="PTHR30461:SF2">
    <property type="entry name" value="SERINE RECOMBINASE PINE-RELATED"/>
    <property type="match status" value="1"/>
</dbReference>
<dbReference type="Pfam" id="PF00239">
    <property type="entry name" value="Resolvase"/>
    <property type="match status" value="1"/>
</dbReference>
<sequence length="242" mass="26840">MPMRYVTYYRVSTAKQSRSGLGMEAQQQAVKDFLQYYGGQVIAEFVEVESGTSSERPQFQAAVSHALLSGATVLVAKLDRLARDLHIITGLQKMGVRFRLCDLPDVDPLTVHLLAAVAQHEAKMISARTKAALGAAKQRGVQLGNPELAEVRNRDTGAARRCRRAKIGEWNQRILPIIAQLESEGFTSGAAIARELNARGLQSQQGRFFDRAAISRIRRTAGKNMQPSKYMEDYHASTYFGR</sequence>
<dbReference type="PANTHER" id="PTHR30461">
    <property type="entry name" value="DNA-INVERTASE FROM LAMBDOID PROPHAGE"/>
    <property type="match status" value="1"/>
</dbReference>
<feature type="domain" description="Resolvase/invertase-type recombinase catalytic" evidence="3">
    <location>
        <begin position="4"/>
        <end position="140"/>
    </location>
</feature>
<dbReference type="InterPro" id="IPR036162">
    <property type="entry name" value="Resolvase-like_N_sf"/>
</dbReference>
<proteinExistence type="predicted"/>
<keyword evidence="1" id="KW-0238">DNA-binding</keyword>
<evidence type="ECO:0000259" key="3">
    <source>
        <dbReference type="PROSITE" id="PS51736"/>
    </source>
</evidence>
<reference evidence="4 5" key="1">
    <citation type="submission" date="2019-06" db="EMBL/GenBank/DDBJ databases">
        <title>Desulfobotulus mexicanus sp. nov., a novel sulfate-reducing bacterium isolated from the sediment of an alkaline crater lake in Mexico.</title>
        <authorList>
            <person name="Hirschler-Rea A."/>
        </authorList>
    </citation>
    <scope>NUCLEOTIDE SEQUENCE [LARGE SCALE GENOMIC DNA]</scope>
    <source>
        <strain evidence="4 5">PAR22N</strain>
    </source>
</reference>
<keyword evidence="2" id="KW-0233">DNA recombination</keyword>
<evidence type="ECO:0000313" key="4">
    <source>
        <dbReference type="EMBL" id="TYT73152.1"/>
    </source>
</evidence>
<protein>
    <submittedName>
        <fullName evidence="4">Recombinase family protein</fullName>
    </submittedName>
</protein>
<dbReference type="GO" id="GO:0000150">
    <property type="term" value="F:DNA strand exchange activity"/>
    <property type="evidence" value="ECO:0007669"/>
    <property type="project" value="InterPro"/>
</dbReference>
<dbReference type="AlphaFoldDB" id="A0A5S5MBR0"/>
<dbReference type="SUPFAM" id="SSF53041">
    <property type="entry name" value="Resolvase-like"/>
    <property type="match status" value="1"/>
</dbReference>
<dbReference type="EMBL" id="VDMB01000049">
    <property type="protein sequence ID" value="TYT73152.1"/>
    <property type="molecule type" value="Genomic_DNA"/>
</dbReference>